<feature type="region of interest" description="Disordered" evidence="1">
    <location>
        <begin position="149"/>
        <end position="178"/>
    </location>
</feature>
<dbReference type="Proteomes" id="UP000217895">
    <property type="component" value="Chromosome"/>
</dbReference>
<protein>
    <submittedName>
        <fullName evidence="2">Molecular chaperone DnaJ</fullName>
    </submittedName>
</protein>
<evidence type="ECO:0000313" key="3">
    <source>
        <dbReference type="Proteomes" id="UP000217895"/>
    </source>
</evidence>
<accession>A0A1Z4JM38</accession>
<gene>
    <name evidence="2" type="ORF">NIES2135_46860</name>
</gene>
<name>A0A1Z4JM38_LEPBY</name>
<keyword evidence="3" id="KW-1185">Reference proteome</keyword>
<reference evidence="2 3" key="1">
    <citation type="submission" date="2017-06" db="EMBL/GenBank/DDBJ databases">
        <title>Genome sequencing of cyanobaciteial culture collection at National Institute for Environmental Studies (NIES).</title>
        <authorList>
            <person name="Hirose Y."/>
            <person name="Shimura Y."/>
            <person name="Fujisawa T."/>
            <person name="Nakamura Y."/>
            <person name="Kawachi M."/>
        </authorList>
    </citation>
    <scope>NUCLEOTIDE SEQUENCE [LARGE SCALE GENOMIC DNA]</scope>
    <source>
        <strain evidence="2 3">NIES-2135</strain>
    </source>
</reference>
<evidence type="ECO:0000313" key="2">
    <source>
        <dbReference type="EMBL" id="BAY57815.1"/>
    </source>
</evidence>
<organism evidence="2 3">
    <name type="scientific">Leptolyngbya boryana NIES-2135</name>
    <dbReference type="NCBI Taxonomy" id="1973484"/>
    <lineage>
        <taxon>Bacteria</taxon>
        <taxon>Bacillati</taxon>
        <taxon>Cyanobacteriota</taxon>
        <taxon>Cyanophyceae</taxon>
        <taxon>Leptolyngbyales</taxon>
        <taxon>Leptolyngbyaceae</taxon>
        <taxon>Leptolyngbya group</taxon>
        <taxon>Leptolyngbya</taxon>
    </lineage>
</organism>
<sequence length="178" mass="19794">MQSDAFAILGVPITAPYAEVFDRYCAVTELLEQRISCSQSQALEFATQNLDLVKQAFRSLAEEELRRQVIHQMQEQVIQTKLQPKSFLAKAILNYPTSAVTAFYESAVDDLKVLQYWSLNNIEFVTGTLHDLNLAYLFVRMDSRGDGGQSISVPCSPLSPQPNFGTEAEPDTGLSTVP</sequence>
<dbReference type="AlphaFoldDB" id="A0A1Z4JM38"/>
<dbReference type="EMBL" id="AP018203">
    <property type="protein sequence ID" value="BAY57815.1"/>
    <property type="molecule type" value="Genomic_DNA"/>
</dbReference>
<proteinExistence type="predicted"/>
<evidence type="ECO:0000256" key="1">
    <source>
        <dbReference type="SAM" id="MobiDB-lite"/>
    </source>
</evidence>